<dbReference type="GO" id="GO:0045892">
    <property type="term" value="P:negative regulation of DNA-templated transcription"/>
    <property type="evidence" value="ECO:0007669"/>
    <property type="project" value="InterPro"/>
</dbReference>
<dbReference type="KEGG" id="snep:Enr13x_44040"/>
<name>A0A518HUJ9_9BACT</name>
<dbReference type="Pfam" id="PF03965">
    <property type="entry name" value="Penicillinase_R"/>
    <property type="match status" value="1"/>
</dbReference>
<dbReference type="Proteomes" id="UP000319004">
    <property type="component" value="Chromosome"/>
</dbReference>
<evidence type="ECO:0000313" key="6">
    <source>
        <dbReference type="Proteomes" id="UP000319004"/>
    </source>
</evidence>
<dbReference type="GO" id="GO:0003677">
    <property type="term" value="F:DNA binding"/>
    <property type="evidence" value="ECO:0007669"/>
    <property type="project" value="UniProtKB-KW"/>
</dbReference>
<keyword evidence="6" id="KW-1185">Reference proteome</keyword>
<dbReference type="RefSeq" id="WP_145388861.1">
    <property type="nucleotide sequence ID" value="NZ_CP037423.1"/>
</dbReference>
<dbReference type="Gene3D" id="1.10.10.10">
    <property type="entry name" value="Winged helix-like DNA-binding domain superfamily/Winged helix DNA-binding domain"/>
    <property type="match status" value="1"/>
</dbReference>
<keyword evidence="2" id="KW-0805">Transcription regulation</keyword>
<dbReference type="AlphaFoldDB" id="A0A518HUJ9"/>
<dbReference type="EMBL" id="CP037423">
    <property type="protein sequence ID" value="QDV44538.1"/>
    <property type="molecule type" value="Genomic_DNA"/>
</dbReference>
<proteinExistence type="inferred from homology"/>
<dbReference type="OrthoDB" id="276770at2"/>
<sequence>MNTTQLGRVQLLIMQVLWENERATAREITDRINQSEPIAHSTVQTLLRGLEDKQAVDHETEGRTFTFFPLICEADFKQSATQDLLTRVFRGSVEGLVAHLLQSEDVSADELADLRKLINRQAKKKGS</sequence>
<evidence type="ECO:0000256" key="2">
    <source>
        <dbReference type="ARBA" id="ARBA00023015"/>
    </source>
</evidence>
<dbReference type="InterPro" id="IPR036390">
    <property type="entry name" value="WH_DNA-bd_sf"/>
</dbReference>
<evidence type="ECO:0000256" key="1">
    <source>
        <dbReference type="ARBA" id="ARBA00011046"/>
    </source>
</evidence>
<evidence type="ECO:0000256" key="3">
    <source>
        <dbReference type="ARBA" id="ARBA00023125"/>
    </source>
</evidence>
<comment type="similarity">
    <text evidence="1">Belongs to the BlaI transcriptional regulatory family.</text>
</comment>
<accession>A0A518HUJ9</accession>
<evidence type="ECO:0000313" key="5">
    <source>
        <dbReference type="EMBL" id="QDV44538.1"/>
    </source>
</evidence>
<keyword evidence="4" id="KW-0804">Transcription</keyword>
<organism evidence="5 6">
    <name type="scientific">Stieleria neptunia</name>
    <dbReference type="NCBI Taxonomy" id="2527979"/>
    <lineage>
        <taxon>Bacteria</taxon>
        <taxon>Pseudomonadati</taxon>
        <taxon>Planctomycetota</taxon>
        <taxon>Planctomycetia</taxon>
        <taxon>Pirellulales</taxon>
        <taxon>Pirellulaceae</taxon>
        <taxon>Stieleria</taxon>
    </lineage>
</organism>
<reference evidence="5 6" key="1">
    <citation type="submission" date="2019-03" db="EMBL/GenBank/DDBJ databases">
        <title>Deep-cultivation of Planctomycetes and their phenomic and genomic characterization uncovers novel biology.</title>
        <authorList>
            <person name="Wiegand S."/>
            <person name="Jogler M."/>
            <person name="Boedeker C."/>
            <person name="Pinto D."/>
            <person name="Vollmers J."/>
            <person name="Rivas-Marin E."/>
            <person name="Kohn T."/>
            <person name="Peeters S.H."/>
            <person name="Heuer A."/>
            <person name="Rast P."/>
            <person name="Oberbeckmann S."/>
            <person name="Bunk B."/>
            <person name="Jeske O."/>
            <person name="Meyerdierks A."/>
            <person name="Storesund J.E."/>
            <person name="Kallscheuer N."/>
            <person name="Luecker S."/>
            <person name="Lage O.M."/>
            <person name="Pohl T."/>
            <person name="Merkel B.J."/>
            <person name="Hornburger P."/>
            <person name="Mueller R.-W."/>
            <person name="Bruemmer F."/>
            <person name="Labrenz M."/>
            <person name="Spormann A.M."/>
            <person name="Op den Camp H."/>
            <person name="Overmann J."/>
            <person name="Amann R."/>
            <person name="Jetten M.S.M."/>
            <person name="Mascher T."/>
            <person name="Medema M.H."/>
            <person name="Devos D.P."/>
            <person name="Kaster A.-K."/>
            <person name="Ovreas L."/>
            <person name="Rohde M."/>
            <person name="Galperin M.Y."/>
            <person name="Jogler C."/>
        </authorList>
    </citation>
    <scope>NUCLEOTIDE SEQUENCE [LARGE SCALE GENOMIC DNA]</scope>
    <source>
        <strain evidence="5 6">Enr13</strain>
    </source>
</reference>
<keyword evidence="3" id="KW-0238">DNA-binding</keyword>
<dbReference type="Gene3D" id="1.10.4040.10">
    <property type="entry name" value="Penicillinase repressor domain"/>
    <property type="match status" value="1"/>
</dbReference>
<dbReference type="InterPro" id="IPR036388">
    <property type="entry name" value="WH-like_DNA-bd_sf"/>
</dbReference>
<gene>
    <name evidence="5" type="primary">mecI_2</name>
    <name evidence="5" type="ORF">Enr13x_44040</name>
</gene>
<dbReference type="SUPFAM" id="SSF46785">
    <property type="entry name" value="Winged helix' DNA-binding domain"/>
    <property type="match status" value="1"/>
</dbReference>
<dbReference type="PIRSF" id="PIRSF019455">
    <property type="entry name" value="CopR_AtkY"/>
    <property type="match status" value="1"/>
</dbReference>
<protein>
    <submittedName>
        <fullName evidence="5">Methicillin resistance regulatory protein MecI</fullName>
    </submittedName>
</protein>
<dbReference type="InterPro" id="IPR005650">
    <property type="entry name" value="BlaI_family"/>
</dbReference>
<evidence type="ECO:0000256" key="4">
    <source>
        <dbReference type="ARBA" id="ARBA00023163"/>
    </source>
</evidence>